<sequence>MTKVNIIDAQQAAHALPYGALIDALAKGFSTGCVCPERHHHTIENREAPDSTLLLMPAWDNAEENNRYLGIKLVTVCPGNATHNLPGLTSTYILCNADTGEQLAFIDGNTITARRTVATSALGARFLSRENSRKLLLIGSGKVASLIPDAYRAIRPIEEVAVWDINSASSEQLVRVLNDNGYKAHVVNDLEREAGTADIISAATLASDPIIHGEWLSEGTHVDLIGGFTPLMREADDMVMQRGVIYIDTPEALKEAGDLTQPLRNGTINQTHIVGMLQNLCRKECEGRTSDKQITVFKAVGSALADLVAARLAYSQM</sequence>
<evidence type="ECO:0000313" key="2">
    <source>
        <dbReference type="EMBL" id="MFD1226545.1"/>
    </source>
</evidence>
<dbReference type="Pfam" id="PF02423">
    <property type="entry name" value="OCD_Mu_crystall"/>
    <property type="match status" value="1"/>
</dbReference>
<proteinExistence type="inferred from homology"/>
<gene>
    <name evidence="2" type="ORF">ACFQ35_05190</name>
</gene>
<keyword evidence="3" id="KW-1185">Reference proteome</keyword>
<dbReference type="Gene3D" id="3.30.1780.10">
    <property type="entry name" value="ornithine cyclodeaminase, domain 1"/>
    <property type="match status" value="1"/>
</dbReference>
<dbReference type="NCBIfam" id="NF004793">
    <property type="entry name" value="PRK06141.1"/>
    <property type="match status" value="1"/>
</dbReference>
<dbReference type="InterPro" id="IPR023401">
    <property type="entry name" value="ODC_N"/>
</dbReference>
<dbReference type="Proteomes" id="UP001597263">
    <property type="component" value="Unassembled WGS sequence"/>
</dbReference>
<dbReference type="EMBL" id="JBHTMA010000029">
    <property type="protein sequence ID" value="MFD1226545.1"/>
    <property type="molecule type" value="Genomic_DNA"/>
</dbReference>
<organism evidence="2 3">
    <name type="scientific">Pseudochrobactrum kiredjianiae</name>
    <dbReference type="NCBI Taxonomy" id="386305"/>
    <lineage>
        <taxon>Bacteria</taxon>
        <taxon>Pseudomonadati</taxon>
        <taxon>Pseudomonadota</taxon>
        <taxon>Alphaproteobacteria</taxon>
        <taxon>Hyphomicrobiales</taxon>
        <taxon>Brucellaceae</taxon>
        <taxon>Pseudochrobactrum</taxon>
    </lineage>
</organism>
<dbReference type="PANTHER" id="PTHR13812">
    <property type="entry name" value="KETIMINE REDUCTASE MU-CRYSTALLIN"/>
    <property type="match status" value="1"/>
</dbReference>
<dbReference type="RefSeq" id="WP_289388855.1">
    <property type="nucleotide sequence ID" value="NZ_JAUCBM010000022.1"/>
</dbReference>
<dbReference type="PANTHER" id="PTHR13812:SF19">
    <property type="entry name" value="KETIMINE REDUCTASE MU-CRYSTALLIN"/>
    <property type="match status" value="1"/>
</dbReference>
<comment type="caution">
    <text evidence="2">The sequence shown here is derived from an EMBL/GenBank/DDBJ whole genome shotgun (WGS) entry which is preliminary data.</text>
</comment>
<protein>
    <submittedName>
        <fullName evidence="2">Ornithine cyclodeaminase family protein</fullName>
    </submittedName>
</protein>
<reference evidence="3" key="1">
    <citation type="journal article" date="2019" name="Int. J. Syst. Evol. Microbiol.">
        <title>The Global Catalogue of Microorganisms (GCM) 10K type strain sequencing project: providing services to taxonomists for standard genome sequencing and annotation.</title>
        <authorList>
            <consortium name="The Broad Institute Genomics Platform"/>
            <consortium name="The Broad Institute Genome Sequencing Center for Infectious Disease"/>
            <person name="Wu L."/>
            <person name="Ma J."/>
        </authorList>
    </citation>
    <scope>NUCLEOTIDE SEQUENCE [LARGE SCALE GENOMIC DNA]</scope>
    <source>
        <strain evidence="3">CCUG 49584</strain>
    </source>
</reference>
<accession>A0ABW3V421</accession>
<evidence type="ECO:0000313" key="3">
    <source>
        <dbReference type="Proteomes" id="UP001597263"/>
    </source>
</evidence>
<evidence type="ECO:0000256" key="1">
    <source>
        <dbReference type="ARBA" id="ARBA00008903"/>
    </source>
</evidence>
<dbReference type="Gene3D" id="3.40.50.720">
    <property type="entry name" value="NAD(P)-binding Rossmann-like Domain"/>
    <property type="match status" value="1"/>
</dbReference>
<dbReference type="PIRSF" id="PIRSF001439">
    <property type="entry name" value="CryM"/>
    <property type="match status" value="1"/>
</dbReference>
<dbReference type="SUPFAM" id="SSF51735">
    <property type="entry name" value="NAD(P)-binding Rossmann-fold domains"/>
    <property type="match status" value="1"/>
</dbReference>
<dbReference type="InterPro" id="IPR036291">
    <property type="entry name" value="NAD(P)-bd_dom_sf"/>
</dbReference>
<comment type="similarity">
    <text evidence="1">Belongs to the ornithine cyclodeaminase/mu-crystallin family.</text>
</comment>
<name>A0ABW3V421_9HYPH</name>
<dbReference type="InterPro" id="IPR003462">
    <property type="entry name" value="ODC_Mu_crystall"/>
</dbReference>